<dbReference type="RefSeq" id="WP_347706421.1">
    <property type="nucleotide sequence ID" value="NZ_JBDPZD010000008.1"/>
</dbReference>
<dbReference type="SUPFAM" id="SSF81901">
    <property type="entry name" value="HCP-like"/>
    <property type="match status" value="1"/>
</dbReference>
<feature type="signal peptide" evidence="1">
    <location>
        <begin position="1"/>
        <end position="25"/>
    </location>
</feature>
<dbReference type="PANTHER" id="PTHR11102">
    <property type="entry name" value="SEL-1-LIKE PROTEIN"/>
    <property type="match status" value="1"/>
</dbReference>
<evidence type="ECO:0000313" key="3">
    <source>
        <dbReference type="Proteomes" id="UP001495147"/>
    </source>
</evidence>
<name>A0ABV0G7B6_9BURK</name>
<proteinExistence type="predicted"/>
<keyword evidence="3" id="KW-1185">Reference proteome</keyword>
<dbReference type="Proteomes" id="UP001495147">
    <property type="component" value="Unassembled WGS sequence"/>
</dbReference>
<dbReference type="PROSITE" id="PS51257">
    <property type="entry name" value="PROKAR_LIPOPROTEIN"/>
    <property type="match status" value="1"/>
</dbReference>
<dbReference type="InterPro" id="IPR050767">
    <property type="entry name" value="Sel1_AlgK"/>
</dbReference>
<comment type="caution">
    <text evidence="2">The sequence shown here is derived from an EMBL/GenBank/DDBJ whole genome shotgun (WGS) entry which is preliminary data.</text>
</comment>
<dbReference type="Gene3D" id="1.25.40.10">
    <property type="entry name" value="Tetratricopeptide repeat domain"/>
    <property type="match status" value="1"/>
</dbReference>
<feature type="chain" id="PRO_5046081787" evidence="1">
    <location>
        <begin position="26"/>
        <end position="207"/>
    </location>
</feature>
<dbReference type="SMART" id="SM00671">
    <property type="entry name" value="SEL1"/>
    <property type="match status" value="4"/>
</dbReference>
<sequence>MSSRLWRLAPALALLVACQSSPLLLSPSDVRPMPGLYDSKVDKGLSFNALKAQADAGDKHAQNQVGATYGAEQPDKALPYYRLAAAQGLAVAQCNLGYMHLIGQATARDPAQAAQWFGRCAQQGHFMGQFALGRMYLDGMGVPKDARRAEQWWLLSAAQGHLDSQRALRLLYTQGAEGFAPQPQQAALWAERVAAGVMSGKPWKEAR</sequence>
<accession>A0ABV0G7B6</accession>
<dbReference type="PANTHER" id="PTHR11102:SF160">
    <property type="entry name" value="ERAD-ASSOCIATED E3 UBIQUITIN-PROTEIN LIGASE COMPONENT HRD3"/>
    <property type="match status" value="1"/>
</dbReference>
<dbReference type="InterPro" id="IPR006597">
    <property type="entry name" value="Sel1-like"/>
</dbReference>
<evidence type="ECO:0000256" key="1">
    <source>
        <dbReference type="SAM" id="SignalP"/>
    </source>
</evidence>
<organism evidence="2 3">
    <name type="scientific">Roseateles paludis</name>
    <dbReference type="NCBI Taxonomy" id="3145238"/>
    <lineage>
        <taxon>Bacteria</taxon>
        <taxon>Pseudomonadati</taxon>
        <taxon>Pseudomonadota</taxon>
        <taxon>Betaproteobacteria</taxon>
        <taxon>Burkholderiales</taxon>
        <taxon>Sphaerotilaceae</taxon>
        <taxon>Roseateles</taxon>
    </lineage>
</organism>
<dbReference type="InterPro" id="IPR011990">
    <property type="entry name" value="TPR-like_helical_dom_sf"/>
</dbReference>
<protein>
    <submittedName>
        <fullName evidence="2">Tetratricopeptide repeat protein</fullName>
    </submittedName>
</protein>
<dbReference type="Pfam" id="PF08238">
    <property type="entry name" value="Sel1"/>
    <property type="match status" value="3"/>
</dbReference>
<dbReference type="EMBL" id="JBDPZD010000008">
    <property type="protein sequence ID" value="MEO3693606.1"/>
    <property type="molecule type" value="Genomic_DNA"/>
</dbReference>
<evidence type="ECO:0000313" key="2">
    <source>
        <dbReference type="EMBL" id="MEO3693606.1"/>
    </source>
</evidence>
<gene>
    <name evidence="2" type="ORF">ABDJ85_19205</name>
</gene>
<keyword evidence="1" id="KW-0732">Signal</keyword>
<reference evidence="2 3" key="1">
    <citation type="submission" date="2024-05" db="EMBL/GenBank/DDBJ databases">
        <title>Roseateles sp. DJS-2-20 16S ribosomal RNA gene Genome sequencing and assembly.</title>
        <authorList>
            <person name="Woo H."/>
        </authorList>
    </citation>
    <scope>NUCLEOTIDE SEQUENCE [LARGE SCALE GENOMIC DNA]</scope>
    <source>
        <strain evidence="2 3">DJS-2-20</strain>
    </source>
</reference>